<feature type="region of interest" description="Disordered" evidence="1">
    <location>
        <begin position="1"/>
        <end position="67"/>
    </location>
</feature>
<name>A0A2U1T2A8_9MICO</name>
<feature type="compositionally biased region" description="Acidic residues" evidence="1">
    <location>
        <begin position="36"/>
        <end position="67"/>
    </location>
</feature>
<evidence type="ECO:0000256" key="1">
    <source>
        <dbReference type="SAM" id="MobiDB-lite"/>
    </source>
</evidence>
<reference evidence="3" key="1">
    <citation type="submission" date="2018-04" db="EMBL/GenBank/DDBJ databases">
        <authorList>
            <person name="Liu S."/>
            <person name="Wang Z."/>
            <person name="Li J."/>
        </authorList>
    </citation>
    <scope>NUCLEOTIDE SEQUENCE [LARGE SCALE GENOMIC DNA]</scope>
    <source>
        <strain evidence="3">S1194</strain>
    </source>
</reference>
<proteinExistence type="predicted"/>
<dbReference type="RefSeq" id="WP_108997803.1">
    <property type="nucleotide sequence ID" value="NZ_QEEX01000001.1"/>
</dbReference>
<accession>A0A2U1T2A8</accession>
<organism evidence="2 3">
    <name type="scientific">Homoserinimonas hongtaonis</name>
    <dbReference type="NCBI Taxonomy" id="2079791"/>
    <lineage>
        <taxon>Bacteria</taxon>
        <taxon>Bacillati</taxon>
        <taxon>Actinomycetota</taxon>
        <taxon>Actinomycetes</taxon>
        <taxon>Micrococcales</taxon>
        <taxon>Microbacteriaceae</taxon>
        <taxon>Homoserinimonas</taxon>
    </lineage>
</organism>
<evidence type="ECO:0000313" key="2">
    <source>
        <dbReference type="EMBL" id="PWB97988.1"/>
    </source>
</evidence>
<gene>
    <name evidence="2" type="ORF">DF220_09220</name>
</gene>
<dbReference type="AlphaFoldDB" id="A0A2U1T2A8"/>
<sequence>MSDPTSDAYHQIDDPELAPEAVPTDAPSNPYPHADNDEDDTDGGGEGDALEDDDEPSIGVDPDIDNS</sequence>
<protein>
    <submittedName>
        <fullName evidence="2">Uncharacterized protein</fullName>
    </submittedName>
</protein>
<keyword evidence="3" id="KW-1185">Reference proteome</keyword>
<dbReference type="EMBL" id="QEEX01000001">
    <property type="protein sequence ID" value="PWB97988.1"/>
    <property type="molecule type" value="Genomic_DNA"/>
</dbReference>
<evidence type="ECO:0000313" key="3">
    <source>
        <dbReference type="Proteomes" id="UP000244978"/>
    </source>
</evidence>
<dbReference type="Proteomes" id="UP000244978">
    <property type="component" value="Unassembled WGS sequence"/>
</dbReference>
<comment type="caution">
    <text evidence="2">The sequence shown here is derived from an EMBL/GenBank/DDBJ whole genome shotgun (WGS) entry which is preliminary data.</text>
</comment>